<evidence type="ECO:0000313" key="5">
    <source>
        <dbReference type="Proteomes" id="UP000326702"/>
    </source>
</evidence>
<dbReference type="SUPFAM" id="SSF51556">
    <property type="entry name" value="Metallo-dependent hydrolases"/>
    <property type="match status" value="1"/>
</dbReference>
<dbReference type="EC" id="3.5.4.1" evidence="4"/>
<proteinExistence type="predicted"/>
<dbReference type="Gene3D" id="2.30.40.10">
    <property type="entry name" value="Urease, subunit C, domain 1"/>
    <property type="match status" value="1"/>
</dbReference>
<protein>
    <submittedName>
        <fullName evidence="4">Cytosine deaminase</fullName>
        <ecNumber evidence="4">3.5.4.1</ecNumber>
        <ecNumber evidence="4">3.5.4.21</ecNumber>
    </submittedName>
</protein>
<dbReference type="GO" id="GO:0046872">
    <property type="term" value="F:metal ion binding"/>
    <property type="evidence" value="ECO:0007669"/>
    <property type="project" value="UniProtKB-KW"/>
</dbReference>
<dbReference type="AlphaFoldDB" id="A0A5P9Q5Q2"/>
<dbReference type="PANTHER" id="PTHR32027">
    <property type="entry name" value="CYTOSINE DEAMINASE"/>
    <property type="match status" value="1"/>
</dbReference>
<evidence type="ECO:0000256" key="1">
    <source>
        <dbReference type="ARBA" id="ARBA00022723"/>
    </source>
</evidence>
<dbReference type="Pfam" id="PF07969">
    <property type="entry name" value="Amidohydro_3"/>
    <property type="match status" value="1"/>
</dbReference>
<organism evidence="4 5">
    <name type="scientific">Luteimicrobium xylanilyticum</name>
    <dbReference type="NCBI Taxonomy" id="1133546"/>
    <lineage>
        <taxon>Bacteria</taxon>
        <taxon>Bacillati</taxon>
        <taxon>Actinomycetota</taxon>
        <taxon>Actinomycetes</taxon>
        <taxon>Micrococcales</taxon>
        <taxon>Luteimicrobium</taxon>
    </lineage>
</organism>
<evidence type="ECO:0000256" key="2">
    <source>
        <dbReference type="ARBA" id="ARBA00022801"/>
    </source>
</evidence>
<dbReference type="Proteomes" id="UP000326702">
    <property type="component" value="Chromosome"/>
</dbReference>
<evidence type="ECO:0000313" key="4">
    <source>
        <dbReference type="EMBL" id="QFU96717.1"/>
    </source>
</evidence>
<evidence type="ECO:0000259" key="3">
    <source>
        <dbReference type="Pfam" id="PF07969"/>
    </source>
</evidence>
<dbReference type="EMBL" id="CP045529">
    <property type="protein sequence ID" value="QFU96717.1"/>
    <property type="molecule type" value="Genomic_DNA"/>
</dbReference>
<dbReference type="KEGG" id="lxl:KDY119_00204"/>
<feature type="domain" description="Amidohydrolase 3" evidence="3">
    <location>
        <begin position="41"/>
        <end position="383"/>
    </location>
</feature>
<dbReference type="FunFam" id="3.20.20.140:FF:000019">
    <property type="entry name" value="Cytosine deaminase"/>
    <property type="match status" value="1"/>
</dbReference>
<dbReference type="Gene3D" id="3.20.20.140">
    <property type="entry name" value="Metal-dependent hydrolases"/>
    <property type="match status" value="1"/>
</dbReference>
<keyword evidence="5" id="KW-1185">Reference proteome</keyword>
<keyword evidence="1" id="KW-0479">Metal-binding</keyword>
<dbReference type="InterPro" id="IPR013108">
    <property type="entry name" value="Amidohydro_3"/>
</dbReference>
<dbReference type="GO" id="GO:0047790">
    <property type="term" value="F:creatinine deaminase activity"/>
    <property type="evidence" value="ECO:0007669"/>
    <property type="project" value="UniProtKB-EC"/>
</dbReference>
<dbReference type="InterPro" id="IPR052349">
    <property type="entry name" value="Metallo-hydrolase_Enzymes"/>
</dbReference>
<dbReference type="OrthoDB" id="3366604at2"/>
<dbReference type="InterPro" id="IPR032466">
    <property type="entry name" value="Metal_Hydrolase"/>
</dbReference>
<dbReference type="GO" id="GO:0004131">
    <property type="term" value="F:cytosine deaminase activity"/>
    <property type="evidence" value="ECO:0007669"/>
    <property type="project" value="UniProtKB-EC"/>
</dbReference>
<keyword evidence="2 4" id="KW-0378">Hydrolase</keyword>
<reference evidence="4 5" key="1">
    <citation type="submission" date="2019-10" db="EMBL/GenBank/DDBJ databases">
        <title>Genome sequence of Luteimicrobium xylanilyticum HY-24.</title>
        <authorList>
            <person name="Kim D.Y."/>
            <person name="Park H.-Y."/>
        </authorList>
    </citation>
    <scope>NUCLEOTIDE SEQUENCE [LARGE SCALE GENOMIC DNA]</scope>
    <source>
        <strain evidence="4 5">HY-24</strain>
    </source>
</reference>
<dbReference type="RefSeq" id="WP_083891163.1">
    <property type="nucleotide sequence ID" value="NZ_BAABIH010000013.1"/>
</dbReference>
<dbReference type="SUPFAM" id="SSF51338">
    <property type="entry name" value="Composite domain of metallo-dependent hydrolases"/>
    <property type="match status" value="1"/>
</dbReference>
<sequence>MIVARARIGGVRGLVDVHVADGLVTSVEPWAPDRPPVGDDVLDVDGHVVLPGLVESHLHLDKALLGGPSGGSDLQGAIAWTAARKADFTREDVADRARRVARLALENGTTTVRAHTEVDPGVGLVGVEGVLEVAEEVRETQRIQVAVFPQEGLLVRPGTLELVREGLRGPDTVVGGCPYVEPDREAAERHVEIVLDLAVEHGVPADLHLDLADDADDPRFTLAEHVARATIDRGLQGRVAIGHVTTLAAMPRDDRARVLAALAAADVTVTVLPATDLYLSGRDDERNARRGVAPLRELWAAGVPVAVSSNNVRNAFTPTGRADLLDMALLAARVGHVSEPDELDHLVAAVTDVPRRLVDPEIPAGITPGARGDLVVLDARDSGQVLLDQPRRLAVVRGGRVAWTDLPAVAVPGSLVLDRRAAC</sequence>
<gene>
    <name evidence="4" type="ORF">KDY119_00204</name>
</gene>
<dbReference type="InterPro" id="IPR011059">
    <property type="entry name" value="Metal-dep_hydrolase_composite"/>
</dbReference>
<name>A0A5P9Q5Q2_9MICO</name>
<accession>A0A5P9Q5Q2</accession>
<dbReference type="PANTHER" id="PTHR32027:SF9">
    <property type="entry name" value="BLL3847 PROTEIN"/>
    <property type="match status" value="1"/>
</dbReference>
<dbReference type="EC" id="3.5.4.21" evidence="4"/>